<sequence length="484" mass="53652">MLKGKNDELKRSLQNRHIQMIALGGVIGTGLFYGSTEAIQLAGPSTILAYLFGGLIIYFIMRMLGEMSAEEPTSGAFSFFAYKYWGCFAGFITGWNYWFLYVLVSMTELTVIGFYLDHWILFDHWKSSVIVLLVMTLINLFNVRFYGEFEFGCALIKVAAVIGMIVFGIFLIVTGMNGSQASIHYFWKHGGFFPYGAIGVILATSVVMFSFGGTELVGIAAGEAANPQKTIPTAIRQVMWRIIIFYIGSISVIMMISPWNMIGKSGSPFVTIFETVGIPAAGHILNFVVIMAAISVYNSGIYSNSRMLYSLAIQKNAPHIFSKLNAARVPYVAILFSSLCTAIIVIVNFLIPDNSFMRIMALATAAAVITWAIIVIVHLKFRKAHKDKKGSFTYAFGLYPYANYLCLCFLALLFCIMFISGFGQNGLMAQIFAMMGIRAAFIEPYIPVQMPDMSLAVIIIPLWCLLLLLGYKLSDSGRQGNKRD</sequence>
<feature type="domain" description="Amino acid permease/ SLC12A" evidence="11">
    <location>
        <begin position="17"/>
        <end position="441"/>
    </location>
</feature>
<dbReference type="InterPro" id="IPR004840">
    <property type="entry name" value="Amino_acid_permease_CS"/>
</dbReference>
<dbReference type="RefSeq" id="WP_004859864.1">
    <property type="nucleotide sequence ID" value="NZ_JH725052.1"/>
</dbReference>
<feature type="transmembrane region" description="Helical" evidence="10">
    <location>
        <begin position="401"/>
        <end position="421"/>
    </location>
</feature>
<evidence type="ECO:0000256" key="6">
    <source>
        <dbReference type="ARBA" id="ARBA00022692"/>
    </source>
</evidence>
<keyword evidence="8 10" id="KW-1133">Transmembrane helix</keyword>
<comment type="subcellular location">
    <subcellularLocation>
        <location evidence="1">Cell inner membrane</location>
        <topology evidence="1">Multi-pass membrane protein</topology>
    </subcellularLocation>
</comment>
<feature type="transmembrane region" description="Helical" evidence="10">
    <location>
        <begin position="84"/>
        <end position="104"/>
    </location>
</feature>
<feature type="transmembrane region" description="Helical" evidence="10">
    <location>
        <begin position="193"/>
        <end position="217"/>
    </location>
</feature>
<feature type="transmembrane region" description="Helical" evidence="10">
    <location>
        <begin position="329"/>
        <end position="351"/>
    </location>
</feature>
<keyword evidence="7" id="KW-0029">Amino-acid transport</keyword>
<dbReference type="PANTHER" id="PTHR43495:SF4">
    <property type="entry name" value="AROMATIC AMINO ACID TRANSPORT PROTEIN AROP"/>
    <property type="match status" value="1"/>
</dbReference>
<reference evidence="12 13" key="1">
    <citation type="submission" date="2012-03" db="EMBL/GenBank/DDBJ databases">
        <title>The Genome Sequence of Bartonella taylorii 8TBB.</title>
        <authorList>
            <consortium name="The Broad Institute Genome Sequencing Platform"/>
            <consortium name="The Broad Institute Genome Sequencing Center for Infectious Disease"/>
            <person name="Feldgarden M."/>
            <person name="Kirby J."/>
            <person name="Kosoy M."/>
            <person name="Birtles R."/>
            <person name="Probert W.S."/>
            <person name="Chiaraviglio L."/>
            <person name="Young S.K."/>
            <person name="Zeng Q."/>
            <person name="Gargeya S."/>
            <person name="Fitzgerald M."/>
            <person name="Haas B."/>
            <person name="Abouelleil A."/>
            <person name="Alvarado L."/>
            <person name="Arachchi H.M."/>
            <person name="Berlin A."/>
            <person name="Chapman S.B."/>
            <person name="Gearin G."/>
            <person name="Goldberg J."/>
            <person name="Griggs A."/>
            <person name="Gujja S."/>
            <person name="Hansen M."/>
            <person name="Heiman D."/>
            <person name="Howarth C."/>
            <person name="Larimer J."/>
            <person name="Lui A."/>
            <person name="MacDonald P.J.P."/>
            <person name="McCowen C."/>
            <person name="Montmayeur A."/>
            <person name="Murphy C."/>
            <person name="Neiman D."/>
            <person name="Pearson M."/>
            <person name="Priest M."/>
            <person name="Roberts A."/>
            <person name="Saif S."/>
            <person name="Shea T."/>
            <person name="Sisk P."/>
            <person name="Stolte C."/>
            <person name="Sykes S."/>
            <person name="Wortman J."/>
            <person name="Nusbaum C."/>
            <person name="Birren B."/>
        </authorList>
    </citation>
    <scope>NUCLEOTIDE SEQUENCE [LARGE SCALE GENOMIC DNA]</scope>
    <source>
        <strain evidence="12 13">8TBB</strain>
    </source>
</reference>
<keyword evidence="9 10" id="KW-0472">Membrane</keyword>
<dbReference type="OrthoDB" id="5297508at2"/>
<feature type="transmembrane region" description="Helical" evidence="10">
    <location>
        <begin position="47"/>
        <end position="64"/>
    </location>
</feature>
<evidence type="ECO:0000256" key="1">
    <source>
        <dbReference type="ARBA" id="ARBA00004429"/>
    </source>
</evidence>
<keyword evidence="4" id="KW-1003">Cell membrane</keyword>
<dbReference type="GO" id="GO:0055085">
    <property type="term" value="P:transmembrane transport"/>
    <property type="evidence" value="ECO:0007669"/>
    <property type="project" value="InterPro"/>
</dbReference>
<accession>A0A9P2RZ51</accession>
<evidence type="ECO:0000256" key="8">
    <source>
        <dbReference type="ARBA" id="ARBA00022989"/>
    </source>
</evidence>
<keyword evidence="5" id="KW-0997">Cell inner membrane</keyword>
<dbReference type="Pfam" id="PF00324">
    <property type="entry name" value="AA_permease"/>
    <property type="match status" value="1"/>
</dbReference>
<evidence type="ECO:0000256" key="9">
    <source>
        <dbReference type="ARBA" id="ARBA00023136"/>
    </source>
</evidence>
<keyword evidence="6 10" id="KW-0812">Transmembrane</keyword>
<evidence type="ECO:0000256" key="5">
    <source>
        <dbReference type="ARBA" id="ARBA00022519"/>
    </source>
</evidence>
<name>A0A9P2RZ51_BARTA</name>
<dbReference type="Proteomes" id="UP000002648">
    <property type="component" value="Unassembled WGS sequence"/>
</dbReference>
<feature type="transmembrane region" description="Helical" evidence="10">
    <location>
        <begin position="21"/>
        <end position="41"/>
    </location>
</feature>
<feature type="transmembrane region" description="Helical" evidence="10">
    <location>
        <begin position="124"/>
        <end position="142"/>
    </location>
</feature>
<evidence type="ECO:0000259" key="11">
    <source>
        <dbReference type="Pfam" id="PF00324"/>
    </source>
</evidence>
<feature type="transmembrane region" description="Helical" evidence="10">
    <location>
        <begin position="276"/>
        <end position="297"/>
    </location>
</feature>
<feature type="transmembrane region" description="Helical" evidence="10">
    <location>
        <begin position="453"/>
        <end position="471"/>
    </location>
</feature>
<feature type="transmembrane region" description="Helical" evidence="10">
    <location>
        <begin position="238"/>
        <end position="256"/>
    </location>
</feature>
<dbReference type="GO" id="GO:0005886">
    <property type="term" value="C:plasma membrane"/>
    <property type="evidence" value="ECO:0007669"/>
    <property type="project" value="UniProtKB-SubCell"/>
</dbReference>
<dbReference type="EMBL" id="AIMD01000035">
    <property type="protein sequence ID" value="EJF94086.1"/>
    <property type="molecule type" value="Genomic_DNA"/>
</dbReference>
<evidence type="ECO:0000313" key="12">
    <source>
        <dbReference type="EMBL" id="EJF94086.1"/>
    </source>
</evidence>
<dbReference type="PANTHER" id="PTHR43495">
    <property type="entry name" value="GABA PERMEASE"/>
    <property type="match status" value="1"/>
</dbReference>
<dbReference type="GO" id="GO:0006865">
    <property type="term" value="P:amino acid transport"/>
    <property type="evidence" value="ECO:0007669"/>
    <property type="project" value="UniProtKB-KW"/>
</dbReference>
<gene>
    <name evidence="12" type="ORF">ME9_01007</name>
</gene>
<feature type="transmembrane region" description="Helical" evidence="10">
    <location>
        <begin position="357"/>
        <end position="381"/>
    </location>
</feature>
<keyword evidence="3" id="KW-0813">Transport</keyword>
<dbReference type="PROSITE" id="PS00218">
    <property type="entry name" value="AMINO_ACID_PERMEASE_1"/>
    <property type="match status" value="1"/>
</dbReference>
<evidence type="ECO:0000256" key="2">
    <source>
        <dbReference type="ARBA" id="ARBA00008583"/>
    </source>
</evidence>
<organism evidence="12 13">
    <name type="scientific">Bartonella taylorii 8TBB</name>
    <dbReference type="NCBI Taxonomy" id="1094560"/>
    <lineage>
        <taxon>Bacteria</taxon>
        <taxon>Pseudomonadati</taxon>
        <taxon>Pseudomonadota</taxon>
        <taxon>Alphaproteobacteria</taxon>
        <taxon>Hyphomicrobiales</taxon>
        <taxon>Bartonellaceae</taxon>
        <taxon>Bartonella</taxon>
    </lineage>
</organism>
<comment type="similarity">
    <text evidence="2">Belongs to the amino acid-polyamine-organocation (APC) superfamily. Amino acid transporter (AAT) (TC 2.A.3.1) family.</text>
</comment>
<evidence type="ECO:0000256" key="4">
    <source>
        <dbReference type="ARBA" id="ARBA00022475"/>
    </source>
</evidence>
<protein>
    <recommendedName>
        <fullName evidence="11">Amino acid permease/ SLC12A domain-containing protein</fullName>
    </recommendedName>
</protein>
<proteinExistence type="inferred from homology"/>
<evidence type="ECO:0000256" key="7">
    <source>
        <dbReference type="ARBA" id="ARBA00022970"/>
    </source>
</evidence>
<evidence type="ECO:0000256" key="3">
    <source>
        <dbReference type="ARBA" id="ARBA00022448"/>
    </source>
</evidence>
<dbReference type="FunFam" id="1.20.1740.10:FF:000001">
    <property type="entry name" value="Amino acid permease"/>
    <property type="match status" value="1"/>
</dbReference>
<feature type="transmembrane region" description="Helical" evidence="10">
    <location>
        <begin position="154"/>
        <end position="173"/>
    </location>
</feature>
<keyword evidence="13" id="KW-1185">Reference proteome</keyword>
<evidence type="ECO:0000256" key="10">
    <source>
        <dbReference type="SAM" id="Phobius"/>
    </source>
</evidence>
<dbReference type="AlphaFoldDB" id="A0A9P2RZ51"/>
<comment type="caution">
    <text evidence="12">The sequence shown here is derived from an EMBL/GenBank/DDBJ whole genome shotgun (WGS) entry which is preliminary data.</text>
</comment>
<dbReference type="InterPro" id="IPR004841">
    <property type="entry name" value="AA-permease/SLC12A_dom"/>
</dbReference>
<dbReference type="PIRSF" id="PIRSF006060">
    <property type="entry name" value="AA_transporter"/>
    <property type="match status" value="1"/>
</dbReference>
<dbReference type="Gene3D" id="1.20.1740.10">
    <property type="entry name" value="Amino acid/polyamine transporter I"/>
    <property type="match status" value="1"/>
</dbReference>
<evidence type="ECO:0000313" key="13">
    <source>
        <dbReference type="Proteomes" id="UP000002648"/>
    </source>
</evidence>